<keyword evidence="3" id="KW-1185">Reference proteome</keyword>
<dbReference type="InterPro" id="IPR001279">
    <property type="entry name" value="Metallo-B-lactamas"/>
</dbReference>
<protein>
    <recommendedName>
        <fullName evidence="1">Metallo-beta-lactamase domain-containing protein</fullName>
    </recommendedName>
</protein>
<name>A0AAW0FZZ7_9APHY</name>
<dbReference type="SUPFAM" id="SSF56281">
    <property type="entry name" value="Metallo-hydrolase/oxidoreductase"/>
    <property type="match status" value="1"/>
</dbReference>
<dbReference type="Gene3D" id="3.60.15.10">
    <property type="entry name" value="Ribonuclease Z/Hydroxyacylglutathione hydrolase-like"/>
    <property type="match status" value="1"/>
</dbReference>
<dbReference type="InterPro" id="IPR050114">
    <property type="entry name" value="UPF0173_UPF0282_UlaG_hydrolase"/>
</dbReference>
<dbReference type="InterPro" id="IPR036866">
    <property type="entry name" value="RibonucZ/Hydroxyglut_hydro"/>
</dbReference>
<gene>
    <name evidence="2" type="ORF">QCA50_011854</name>
</gene>
<evidence type="ECO:0000313" key="3">
    <source>
        <dbReference type="Proteomes" id="UP001385951"/>
    </source>
</evidence>
<dbReference type="Pfam" id="PF12706">
    <property type="entry name" value="Lactamase_B_2"/>
    <property type="match status" value="1"/>
</dbReference>
<evidence type="ECO:0000259" key="1">
    <source>
        <dbReference type="Pfam" id="PF12706"/>
    </source>
</evidence>
<dbReference type="Proteomes" id="UP001385951">
    <property type="component" value="Unassembled WGS sequence"/>
</dbReference>
<dbReference type="PANTHER" id="PTHR43546">
    <property type="entry name" value="UPF0173 METAL-DEPENDENT HYDROLASE MJ1163-RELATED"/>
    <property type="match status" value="1"/>
</dbReference>
<reference evidence="2 3" key="1">
    <citation type="submission" date="2022-09" db="EMBL/GenBank/DDBJ databases">
        <authorList>
            <person name="Palmer J.M."/>
        </authorList>
    </citation>
    <scope>NUCLEOTIDE SEQUENCE [LARGE SCALE GENOMIC DNA]</scope>
    <source>
        <strain evidence="2 3">DSM 7382</strain>
    </source>
</reference>
<sequence>MTTIILSSARQATFDKSLTDVPFPSDTSKTGILESINALGAKLFWVGNATCILEYQSIRFMTDPNFLHQGDHVHLGPGVVGTRVREPAFDYTQCPAVDFILLSHLHGDHFDDLVAERLRRNIPIISTPHACENLEPQGFTSLYPLQTWEKITIQKGEDTITITSMPGKHTLGVIESADSVLHAIPPVMGSLIEFKREDGSLYNLYISGDTLYYDELKEIHVRHPHIHLALIHLGGTTLPVIQVMVTMNASQGIKLLCALQPDKAIPIHMDDYDVFLSGVKEFQDAVEKEGWKDRVVFIERGQHFSF</sequence>
<dbReference type="PANTHER" id="PTHR43546:SF7">
    <property type="entry name" value="METALLO-BETA-LACTAMASE DOMAIN-CONTAINING PROTEIN"/>
    <property type="match status" value="1"/>
</dbReference>
<feature type="domain" description="Metallo-beta-lactamase" evidence="1">
    <location>
        <begin position="79"/>
        <end position="269"/>
    </location>
</feature>
<dbReference type="EMBL" id="JASBNA010000022">
    <property type="protein sequence ID" value="KAK7685019.1"/>
    <property type="molecule type" value="Genomic_DNA"/>
</dbReference>
<proteinExistence type="predicted"/>
<comment type="caution">
    <text evidence="2">The sequence shown here is derived from an EMBL/GenBank/DDBJ whole genome shotgun (WGS) entry which is preliminary data.</text>
</comment>
<dbReference type="AlphaFoldDB" id="A0AAW0FZZ7"/>
<organism evidence="2 3">
    <name type="scientific">Cerrena zonata</name>
    <dbReference type="NCBI Taxonomy" id="2478898"/>
    <lineage>
        <taxon>Eukaryota</taxon>
        <taxon>Fungi</taxon>
        <taxon>Dikarya</taxon>
        <taxon>Basidiomycota</taxon>
        <taxon>Agaricomycotina</taxon>
        <taxon>Agaricomycetes</taxon>
        <taxon>Polyporales</taxon>
        <taxon>Cerrenaceae</taxon>
        <taxon>Cerrena</taxon>
    </lineage>
</organism>
<evidence type="ECO:0000313" key="2">
    <source>
        <dbReference type="EMBL" id="KAK7685019.1"/>
    </source>
</evidence>
<accession>A0AAW0FZZ7</accession>